<evidence type="ECO:0000313" key="1">
    <source>
        <dbReference type="EMBL" id="RBQ02189.1"/>
    </source>
</evidence>
<comment type="caution">
    <text evidence="1">The sequence shown here is derived from an EMBL/GenBank/DDBJ whole genome shotgun (WGS) entry which is preliminary data.</text>
</comment>
<dbReference type="Proteomes" id="UP000252081">
    <property type="component" value="Unassembled WGS sequence"/>
</dbReference>
<gene>
    <name evidence="1" type="ORF">DRW42_27935</name>
</gene>
<dbReference type="AlphaFoldDB" id="A0A366KM29"/>
<sequence>MKSFIGEESQYKSEKQYLLLGISLYVIAQPQPYISLRNFIRVEQARKKMHWILTSYLEVFTQSA</sequence>
<dbReference type="EMBL" id="QNQU01000049">
    <property type="protein sequence ID" value="RBQ02189.1"/>
    <property type="molecule type" value="Genomic_DNA"/>
</dbReference>
<reference evidence="1 2" key="1">
    <citation type="submission" date="2018-07" db="EMBL/GenBank/DDBJ databases">
        <title>A draft genome of a endophytic bacteria, a new species of Pedobacter.</title>
        <authorList>
            <person name="Zhang Z.D."/>
            <person name="Chen Z.J."/>
        </authorList>
    </citation>
    <scope>NUCLEOTIDE SEQUENCE [LARGE SCALE GENOMIC DNA]</scope>
    <source>
        <strain evidence="1 2">RS10</strain>
    </source>
</reference>
<proteinExistence type="predicted"/>
<evidence type="ECO:0000313" key="2">
    <source>
        <dbReference type="Proteomes" id="UP000252081"/>
    </source>
</evidence>
<protein>
    <submittedName>
        <fullName evidence="1">Uncharacterized protein</fullName>
    </submittedName>
</protein>
<organism evidence="1 2">
    <name type="scientific">Pedobacter miscanthi</name>
    <dbReference type="NCBI Taxonomy" id="2259170"/>
    <lineage>
        <taxon>Bacteria</taxon>
        <taxon>Pseudomonadati</taxon>
        <taxon>Bacteroidota</taxon>
        <taxon>Sphingobacteriia</taxon>
        <taxon>Sphingobacteriales</taxon>
        <taxon>Sphingobacteriaceae</taxon>
        <taxon>Pedobacter</taxon>
    </lineage>
</organism>
<keyword evidence="2" id="KW-1185">Reference proteome</keyword>
<name>A0A366KM29_9SPHI</name>
<accession>A0A366KM29</accession>